<comment type="caution">
    <text evidence="2">The sequence shown here is derived from an EMBL/GenBank/DDBJ whole genome shotgun (WGS) entry which is preliminary data.</text>
</comment>
<dbReference type="AlphaFoldDB" id="A0A9P5XJC3"/>
<keyword evidence="3" id="KW-1185">Reference proteome</keyword>
<protein>
    <submittedName>
        <fullName evidence="2">Uncharacterized protein</fullName>
    </submittedName>
</protein>
<evidence type="ECO:0000256" key="1">
    <source>
        <dbReference type="SAM" id="MobiDB-lite"/>
    </source>
</evidence>
<evidence type="ECO:0000313" key="3">
    <source>
        <dbReference type="Proteomes" id="UP000807342"/>
    </source>
</evidence>
<name>A0A9P5XJC3_9AGAR</name>
<gene>
    <name evidence="2" type="ORF">P691DRAFT_758325</name>
</gene>
<sequence>MPDYCDHNLNTPLTSPSLSLPPEPPLYVDYIPRSVATPPPPLFVTALEFARTVEQATLQDSSHAVIEEPEIAEEDDEPIIPPAIVVSVEKSDVVGATGFSSIGDDQLQGRVVHDDIADGRAGPCPWTLRVNQADDTTPQDEFNHPISDPASTNNIPAIDDVEDSPQ</sequence>
<dbReference type="Proteomes" id="UP000807342">
    <property type="component" value="Unassembled WGS sequence"/>
</dbReference>
<proteinExistence type="predicted"/>
<feature type="region of interest" description="Disordered" evidence="1">
    <location>
        <begin position="135"/>
        <end position="166"/>
    </location>
</feature>
<organism evidence="2 3">
    <name type="scientific">Macrolepiota fuliginosa MF-IS2</name>
    <dbReference type="NCBI Taxonomy" id="1400762"/>
    <lineage>
        <taxon>Eukaryota</taxon>
        <taxon>Fungi</taxon>
        <taxon>Dikarya</taxon>
        <taxon>Basidiomycota</taxon>
        <taxon>Agaricomycotina</taxon>
        <taxon>Agaricomycetes</taxon>
        <taxon>Agaricomycetidae</taxon>
        <taxon>Agaricales</taxon>
        <taxon>Agaricineae</taxon>
        <taxon>Agaricaceae</taxon>
        <taxon>Macrolepiota</taxon>
    </lineage>
</organism>
<dbReference type="EMBL" id="MU151109">
    <property type="protein sequence ID" value="KAF9450241.1"/>
    <property type="molecule type" value="Genomic_DNA"/>
</dbReference>
<accession>A0A9P5XJC3</accession>
<reference evidence="2" key="1">
    <citation type="submission" date="2020-11" db="EMBL/GenBank/DDBJ databases">
        <authorList>
            <consortium name="DOE Joint Genome Institute"/>
            <person name="Ahrendt S."/>
            <person name="Riley R."/>
            <person name="Andreopoulos W."/>
            <person name="Labutti K."/>
            <person name="Pangilinan J."/>
            <person name="Ruiz-Duenas F.J."/>
            <person name="Barrasa J.M."/>
            <person name="Sanchez-Garcia M."/>
            <person name="Camarero S."/>
            <person name="Miyauchi S."/>
            <person name="Serrano A."/>
            <person name="Linde D."/>
            <person name="Babiker R."/>
            <person name="Drula E."/>
            <person name="Ayuso-Fernandez I."/>
            <person name="Pacheco R."/>
            <person name="Padilla G."/>
            <person name="Ferreira P."/>
            <person name="Barriuso J."/>
            <person name="Kellner H."/>
            <person name="Castanera R."/>
            <person name="Alfaro M."/>
            <person name="Ramirez L."/>
            <person name="Pisabarro A.G."/>
            <person name="Kuo A."/>
            <person name="Tritt A."/>
            <person name="Lipzen A."/>
            <person name="He G."/>
            <person name="Yan M."/>
            <person name="Ng V."/>
            <person name="Cullen D."/>
            <person name="Martin F."/>
            <person name="Rosso M.-N."/>
            <person name="Henrissat B."/>
            <person name="Hibbett D."/>
            <person name="Martinez A.T."/>
            <person name="Grigoriev I.V."/>
        </authorList>
    </citation>
    <scope>NUCLEOTIDE SEQUENCE</scope>
    <source>
        <strain evidence="2">MF-IS2</strain>
    </source>
</reference>
<evidence type="ECO:0000313" key="2">
    <source>
        <dbReference type="EMBL" id="KAF9450241.1"/>
    </source>
</evidence>